<accession>A0ABV9C8E4</accession>
<evidence type="ECO:0000313" key="1">
    <source>
        <dbReference type="EMBL" id="MFC4529359.1"/>
    </source>
</evidence>
<dbReference type="RefSeq" id="WP_380835814.1">
    <property type="nucleotide sequence ID" value="NZ_JBHSFP010000001.1"/>
</dbReference>
<dbReference type="Pfam" id="PF00459">
    <property type="entry name" value="Inositol_P"/>
    <property type="match status" value="1"/>
</dbReference>
<dbReference type="InterPro" id="IPR000760">
    <property type="entry name" value="Inositol_monophosphatase-like"/>
</dbReference>
<dbReference type="Proteomes" id="UP001596004">
    <property type="component" value="Unassembled WGS sequence"/>
</dbReference>
<gene>
    <name evidence="1" type="ORF">ACFO60_01185</name>
</gene>
<dbReference type="PANTHER" id="PTHR20854">
    <property type="entry name" value="INOSITOL MONOPHOSPHATASE"/>
    <property type="match status" value="1"/>
</dbReference>
<dbReference type="Gene3D" id="3.40.190.80">
    <property type="match status" value="1"/>
</dbReference>
<dbReference type="PANTHER" id="PTHR20854:SF4">
    <property type="entry name" value="INOSITOL-1-MONOPHOSPHATASE-RELATED"/>
    <property type="match status" value="1"/>
</dbReference>
<comment type="caution">
    <text evidence="1">The sequence shown here is derived from an EMBL/GenBank/DDBJ whole genome shotgun (WGS) entry which is preliminary data.</text>
</comment>
<sequence>MTDHIELLPIAREAVATAHRIIRSRMPHSVMAKGDRDMVTDVDLAVEDAVRGFLARETPEIGILGEERGRTGSTDDALWWALDPVDGTANLARGVPLCAVSLALVKGRNSVLAAIDLPFLGVHYTAAAGHGAFMGDERIRASETRVLSEAMISIGDFAVGADAEPKNRVRMALLALLGGQAQRIRMIGTAAIDLAWVAQGKLDASIILANEPWDTMAGVLLVREAGGLVLDQDDTPHTAASTATIAVCPGLRDTIMAALRQAHTDTGGRGG</sequence>
<dbReference type="PRINTS" id="PR00377">
    <property type="entry name" value="IMPHPHTASES"/>
</dbReference>
<name>A0ABV9C8E4_9ACTN</name>
<dbReference type="Gene3D" id="3.30.540.10">
    <property type="entry name" value="Fructose-1,6-Bisphosphatase, subunit A, domain 1"/>
    <property type="match status" value="1"/>
</dbReference>
<protein>
    <submittedName>
        <fullName evidence="1">Inositol monophosphatase family protein</fullName>
    </submittedName>
</protein>
<dbReference type="SUPFAM" id="SSF56655">
    <property type="entry name" value="Carbohydrate phosphatase"/>
    <property type="match status" value="1"/>
</dbReference>
<evidence type="ECO:0000313" key="2">
    <source>
        <dbReference type="Proteomes" id="UP001596004"/>
    </source>
</evidence>
<dbReference type="EMBL" id="JBHSFP010000001">
    <property type="protein sequence ID" value="MFC4529359.1"/>
    <property type="molecule type" value="Genomic_DNA"/>
</dbReference>
<keyword evidence="2" id="KW-1185">Reference proteome</keyword>
<organism evidence="1 2">
    <name type="scientific">Sphaerisporangium dianthi</name>
    <dbReference type="NCBI Taxonomy" id="1436120"/>
    <lineage>
        <taxon>Bacteria</taxon>
        <taxon>Bacillati</taxon>
        <taxon>Actinomycetota</taxon>
        <taxon>Actinomycetes</taxon>
        <taxon>Streptosporangiales</taxon>
        <taxon>Streptosporangiaceae</taxon>
        <taxon>Sphaerisporangium</taxon>
    </lineage>
</organism>
<proteinExistence type="predicted"/>
<reference evidence="2" key="1">
    <citation type="journal article" date="2019" name="Int. J. Syst. Evol. Microbiol.">
        <title>The Global Catalogue of Microorganisms (GCM) 10K type strain sequencing project: providing services to taxonomists for standard genome sequencing and annotation.</title>
        <authorList>
            <consortium name="The Broad Institute Genomics Platform"/>
            <consortium name="The Broad Institute Genome Sequencing Center for Infectious Disease"/>
            <person name="Wu L."/>
            <person name="Ma J."/>
        </authorList>
    </citation>
    <scope>NUCLEOTIDE SEQUENCE [LARGE SCALE GENOMIC DNA]</scope>
    <source>
        <strain evidence="2">CGMCC 4.7132</strain>
    </source>
</reference>